<dbReference type="SUPFAM" id="SSF88946">
    <property type="entry name" value="Sigma2 domain of RNA polymerase sigma factors"/>
    <property type="match status" value="1"/>
</dbReference>
<keyword evidence="1" id="KW-0805">Transcription regulation</keyword>
<dbReference type="NCBIfam" id="TIGR02479">
    <property type="entry name" value="FliA_WhiG"/>
    <property type="match status" value="1"/>
</dbReference>
<dbReference type="PRINTS" id="PR00046">
    <property type="entry name" value="SIGMA70FCT"/>
</dbReference>
<dbReference type="Gene3D" id="1.10.1740.10">
    <property type="match status" value="1"/>
</dbReference>
<proteinExistence type="predicted"/>
<dbReference type="InterPro" id="IPR013325">
    <property type="entry name" value="RNA_pol_sigma_r2"/>
</dbReference>
<dbReference type="PANTHER" id="PTHR30385:SF7">
    <property type="entry name" value="RNA POLYMERASE SIGMA FACTOR FLIA"/>
    <property type="match status" value="1"/>
</dbReference>
<evidence type="ECO:0000256" key="3">
    <source>
        <dbReference type="ARBA" id="ARBA00023125"/>
    </source>
</evidence>
<dbReference type="Pfam" id="PF04545">
    <property type="entry name" value="Sigma70_r4"/>
    <property type="match status" value="1"/>
</dbReference>
<comment type="caution">
    <text evidence="7">The sequence shown here is derived from an EMBL/GenBank/DDBJ whole genome shotgun (WGS) entry which is preliminary data.</text>
</comment>
<dbReference type="InterPro" id="IPR007627">
    <property type="entry name" value="RNA_pol_sigma70_r2"/>
</dbReference>
<reference evidence="7" key="1">
    <citation type="submission" date="2019-08" db="EMBL/GenBank/DDBJ databases">
        <authorList>
            <person name="Kucharzyk K."/>
            <person name="Murdoch R.W."/>
            <person name="Higgins S."/>
            <person name="Loffler F."/>
        </authorList>
    </citation>
    <scope>NUCLEOTIDE SEQUENCE</scope>
</reference>
<feature type="domain" description="RNA polymerase sigma-70 region 2" evidence="5">
    <location>
        <begin position="32"/>
        <end position="101"/>
    </location>
</feature>
<evidence type="ECO:0000256" key="2">
    <source>
        <dbReference type="ARBA" id="ARBA00023082"/>
    </source>
</evidence>
<accession>A0A644Z7H1</accession>
<feature type="domain" description="RNA polymerase sigma-70 region 4" evidence="6">
    <location>
        <begin position="195"/>
        <end position="242"/>
    </location>
</feature>
<evidence type="ECO:0000313" key="7">
    <source>
        <dbReference type="EMBL" id="MPM34034.1"/>
    </source>
</evidence>
<dbReference type="AlphaFoldDB" id="A0A644Z7H1"/>
<evidence type="ECO:0000256" key="4">
    <source>
        <dbReference type="ARBA" id="ARBA00023163"/>
    </source>
</evidence>
<organism evidence="7">
    <name type="scientific">bioreactor metagenome</name>
    <dbReference type="NCBI Taxonomy" id="1076179"/>
    <lineage>
        <taxon>unclassified sequences</taxon>
        <taxon>metagenomes</taxon>
        <taxon>ecological metagenomes</taxon>
    </lineage>
</organism>
<dbReference type="InterPro" id="IPR014284">
    <property type="entry name" value="RNA_pol_sigma-70_dom"/>
</dbReference>
<dbReference type="InterPro" id="IPR012845">
    <property type="entry name" value="RNA_pol_sigma_FliA_WhiG"/>
</dbReference>
<dbReference type="NCBIfam" id="TIGR02937">
    <property type="entry name" value="sigma70-ECF"/>
    <property type="match status" value="1"/>
</dbReference>
<evidence type="ECO:0000259" key="6">
    <source>
        <dbReference type="Pfam" id="PF04545"/>
    </source>
</evidence>
<keyword evidence="3" id="KW-0238">DNA-binding</keyword>
<dbReference type="CDD" id="cd06171">
    <property type="entry name" value="Sigma70_r4"/>
    <property type="match status" value="1"/>
</dbReference>
<dbReference type="GO" id="GO:0003899">
    <property type="term" value="F:DNA-directed RNA polymerase activity"/>
    <property type="evidence" value="ECO:0007669"/>
    <property type="project" value="InterPro"/>
</dbReference>
<evidence type="ECO:0000256" key="1">
    <source>
        <dbReference type="ARBA" id="ARBA00023015"/>
    </source>
</evidence>
<dbReference type="GO" id="GO:0003677">
    <property type="term" value="F:DNA binding"/>
    <property type="evidence" value="ECO:0007669"/>
    <property type="project" value="UniProtKB-KW"/>
</dbReference>
<sequence>MQAVKEECITGEIWARYRESRSRELRNRILMAYMPVVTCNARKMYPIFKGLAETQDIVNQGVLALMECIDKYEPCRGVQFDSYASIRVRGSIIDYVRKQDWIPRGARKKYSDIQNAYQVLQSQNGRPATDKEVAQLLGVDLTELEHRLSEVAGLAVLSFEELVQENLSEECEKGFGSPERELFEKELRRALASAVDALEEKERLVVSLYYYEELKMKEIALVMGLTASRVSQLHTKAIMKLKCMMKEYSGGG</sequence>
<dbReference type="PANTHER" id="PTHR30385">
    <property type="entry name" value="SIGMA FACTOR F FLAGELLAR"/>
    <property type="match status" value="1"/>
</dbReference>
<dbReference type="Pfam" id="PF04542">
    <property type="entry name" value="Sigma70_r2"/>
    <property type="match status" value="1"/>
</dbReference>
<dbReference type="InterPro" id="IPR000943">
    <property type="entry name" value="RNA_pol_sigma70"/>
</dbReference>
<protein>
    <submittedName>
        <fullName evidence="7">RNA polymerase sigma-D factor</fullName>
    </submittedName>
</protein>
<keyword evidence="2" id="KW-0731">Sigma factor</keyword>
<dbReference type="GO" id="GO:0016987">
    <property type="term" value="F:sigma factor activity"/>
    <property type="evidence" value="ECO:0007669"/>
    <property type="project" value="UniProtKB-KW"/>
</dbReference>
<name>A0A644Z7H1_9ZZZZ</name>
<dbReference type="SUPFAM" id="SSF88659">
    <property type="entry name" value="Sigma3 and sigma4 domains of RNA polymerase sigma factors"/>
    <property type="match status" value="2"/>
</dbReference>
<evidence type="ECO:0000259" key="5">
    <source>
        <dbReference type="Pfam" id="PF04542"/>
    </source>
</evidence>
<dbReference type="GO" id="GO:0006352">
    <property type="term" value="P:DNA-templated transcription initiation"/>
    <property type="evidence" value="ECO:0007669"/>
    <property type="project" value="InterPro"/>
</dbReference>
<dbReference type="InterPro" id="IPR007630">
    <property type="entry name" value="RNA_pol_sigma70_r4"/>
</dbReference>
<dbReference type="EMBL" id="VSSQ01006847">
    <property type="protein sequence ID" value="MPM34034.1"/>
    <property type="molecule type" value="Genomic_DNA"/>
</dbReference>
<keyword evidence="4" id="KW-0804">Transcription</keyword>
<gene>
    <name evidence="7" type="primary">sigD_9</name>
    <name evidence="7" type="ORF">SDC9_80615</name>
</gene>
<dbReference type="InterPro" id="IPR013324">
    <property type="entry name" value="RNA_pol_sigma_r3/r4-like"/>
</dbReference>
<dbReference type="Gene3D" id="1.20.140.160">
    <property type="match status" value="1"/>
</dbReference>